<proteinExistence type="predicted"/>
<organism evidence="1 2">
    <name type="scientific">Pseudomonas migulae</name>
    <dbReference type="NCBI Taxonomy" id="78543"/>
    <lineage>
        <taxon>Bacteria</taxon>
        <taxon>Pseudomonadati</taxon>
        <taxon>Pseudomonadota</taxon>
        <taxon>Gammaproteobacteria</taxon>
        <taxon>Pseudomonadales</taxon>
        <taxon>Pseudomonadaceae</taxon>
        <taxon>Pseudomonas</taxon>
    </lineage>
</organism>
<protein>
    <submittedName>
        <fullName evidence="1">Uncharacterized protein</fullName>
    </submittedName>
</protein>
<dbReference type="Proteomes" id="UP001243713">
    <property type="component" value="Chromosome"/>
</dbReference>
<sequence length="160" mass="17826">MDQSKALLSALLTTHVIEFIDFRKLAFSSVMRDLTTQAALHAIQHGDSGSIDKILDIFKNTRYALQMMTWFSFRTGLDIQETLGQRSYRRSGMPPNPHVQLHDFLNAKPARQTNVAKPANQAALTTPAITTKKPKKAAKRVDMLDSWARLPGSFGSGKRG</sequence>
<evidence type="ECO:0000313" key="1">
    <source>
        <dbReference type="EMBL" id="WGK89270.1"/>
    </source>
</evidence>
<evidence type="ECO:0000313" key="2">
    <source>
        <dbReference type="Proteomes" id="UP001243713"/>
    </source>
</evidence>
<dbReference type="RefSeq" id="WP_280161979.1">
    <property type="nucleotide sequence ID" value="NZ_CP093428.1"/>
</dbReference>
<keyword evidence="2" id="KW-1185">Reference proteome</keyword>
<name>A0ABY8MPK3_9PSED</name>
<dbReference type="EMBL" id="CP093428">
    <property type="protein sequence ID" value="WGK89270.1"/>
    <property type="molecule type" value="Genomic_DNA"/>
</dbReference>
<reference evidence="1 2" key="1">
    <citation type="submission" date="2022-03" db="EMBL/GenBank/DDBJ databases">
        <title>Plant growth promoting endophytes with ACC deaminase activity.</title>
        <authorList>
            <person name="Charles T."/>
            <person name="Van Dyk A."/>
            <person name="Cheng J."/>
            <person name="Heil J."/>
        </authorList>
    </citation>
    <scope>NUCLEOTIDE SEQUENCE [LARGE SCALE GENOMIC DNA]</scope>
    <source>
        <strain evidence="1 2">8R6</strain>
    </source>
</reference>
<accession>A0ABY8MPK3</accession>
<gene>
    <name evidence="1" type="ORF">MOQ58_22465</name>
</gene>